<gene>
    <name evidence="1" type="ORF">AB5S05_00355</name>
</gene>
<evidence type="ECO:0000313" key="1">
    <source>
        <dbReference type="EMBL" id="MEX6500496.1"/>
    </source>
</evidence>
<proteinExistence type="predicted"/>
<evidence type="ECO:0000313" key="2">
    <source>
        <dbReference type="Proteomes" id="UP001560296"/>
    </source>
</evidence>
<protein>
    <submittedName>
        <fullName evidence="1">Uncharacterized protein</fullName>
    </submittedName>
</protein>
<dbReference type="Proteomes" id="UP001560296">
    <property type="component" value="Unassembled WGS sequence"/>
</dbReference>
<reference evidence="1 2" key="1">
    <citation type="submission" date="2024-07" db="EMBL/GenBank/DDBJ databases">
        <authorList>
            <person name="Li M."/>
        </authorList>
    </citation>
    <scope>NUCLEOTIDE SEQUENCE [LARGE SCALE GENOMIC DNA]</scope>
    <source>
        <strain evidence="1 2">25A3E</strain>
    </source>
</reference>
<comment type="caution">
    <text evidence="1">The sequence shown here is derived from an EMBL/GenBank/DDBJ whole genome shotgun (WGS) entry which is preliminary data.</text>
</comment>
<accession>A0ABV3YMJ0</accession>
<keyword evidence="2" id="KW-1185">Reference proteome</keyword>
<organism evidence="1 2">
    <name type="scientific">Pseudomonas zhanjiangensis</name>
    <dbReference type="NCBI Taxonomy" id="3239015"/>
    <lineage>
        <taxon>Bacteria</taxon>
        <taxon>Pseudomonadati</taxon>
        <taxon>Pseudomonadota</taxon>
        <taxon>Gammaproteobacteria</taxon>
        <taxon>Pseudomonadales</taxon>
        <taxon>Pseudomonadaceae</taxon>
        <taxon>Pseudomonas</taxon>
    </lineage>
</organism>
<dbReference type="RefSeq" id="WP_369285410.1">
    <property type="nucleotide sequence ID" value="NZ_JBFTEG010000001.1"/>
</dbReference>
<dbReference type="EMBL" id="JBFTEG010000001">
    <property type="protein sequence ID" value="MEX6500496.1"/>
    <property type="molecule type" value="Genomic_DNA"/>
</dbReference>
<name>A0ABV3YMJ0_9PSED</name>
<sequence>MPKPRLLVTLPDAQSTCRARRLLESQVPGCEVLEEPRDCSQAALCRWLQELPPQQLGEVQALLSEAVQVLEHSRQAFKSAQLAALRKTLAKALEGLSEPSQSGKNLL</sequence>